<name>A0A812M5T6_SYMPI</name>
<dbReference type="Proteomes" id="UP000649617">
    <property type="component" value="Unassembled WGS sequence"/>
</dbReference>
<protein>
    <submittedName>
        <fullName evidence="1">Uncharacterized protein</fullName>
    </submittedName>
</protein>
<reference evidence="1" key="1">
    <citation type="submission" date="2021-02" db="EMBL/GenBank/DDBJ databases">
        <authorList>
            <person name="Dougan E. K."/>
            <person name="Rhodes N."/>
            <person name="Thang M."/>
            <person name="Chan C."/>
        </authorList>
    </citation>
    <scope>NUCLEOTIDE SEQUENCE</scope>
</reference>
<proteinExistence type="predicted"/>
<feature type="non-terminal residue" evidence="1">
    <location>
        <position position="1"/>
    </location>
</feature>
<organism evidence="1 2">
    <name type="scientific">Symbiodinium pilosum</name>
    <name type="common">Dinoflagellate</name>
    <dbReference type="NCBI Taxonomy" id="2952"/>
    <lineage>
        <taxon>Eukaryota</taxon>
        <taxon>Sar</taxon>
        <taxon>Alveolata</taxon>
        <taxon>Dinophyceae</taxon>
        <taxon>Suessiales</taxon>
        <taxon>Symbiodiniaceae</taxon>
        <taxon>Symbiodinium</taxon>
    </lineage>
</organism>
<dbReference type="EMBL" id="CAJNIZ010007171">
    <property type="protein sequence ID" value="CAE7255794.1"/>
    <property type="molecule type" value="Genomic_DNA"/>
</dbReference>
<evidence type="ECO:0000313" key="1">
    <source>
        <dbReference type="EMBL" id="CAE7255794.1"/>
    </source>
</evidence>
<gene>
    <name evidence="1" type="ORF">SPIL2461_LOCUS5155</name>
</gene>
<evidence type="ECO:0000313" key="2">
    <source>
        <dbReference type="Proteomes" id="UP000649617"/>
    </source>
</evidence>
<dbReference type="AlphaFoldDB" id="A0A812M5T6"/>
<sequence>MRQELPTASSMHDWIQPEHGRMLEILGRGPQRLQGPDRDLVLEGVKNGCFPHLWHEGSQIDVGPGKKVYVDGTLVHHGSLWTSKTPQQRHREHVRNCVKDSQAWRERQATTDLDSVVDALIEQFGECDSNADRWYVRKHFPGRSVKV</sequence>
<accession>A0A812M5T6</accession>
<comment type="caution">
    <text evidence="1">The sequence shown here is derived from an EMBL/GenBank/DDBJ whole genome shotgun (WGS) entry which is preliminary data.</text>
</comment>
<keyword evidence="2" id="KW-1185">Reference proteome</keyword>